<evidence type="ECO:0000259" key="9">
    <source>
        <dbReference type="PROSITE" id="PS50885"/>
    </source>
</evidence>
<dbReference type="CDD" id="cd06225">
    <property type="entry name" value="HAMP"/>
    <property type="match status" value="1"/>
</dbReference>
<evidence type="ECO:0000256" key="2">
    <source>
        <dbReference type="ARBA" id="ARBA00022519"/>
    </source>
</evidence>
<dbReference type="PANTHER" id="PTHR32089:SF112">
    <property type="entry name" value="LYSOZYME-LIKE PROTEIN-RELATED"/>
    <property type="match status" value="1"/>
</dbReference>
<evidence type="ECO:0000256" key="5">
    <source>
        <dbReference type="PROSITE-ProRule" id="PRU00284"/>
    </source>
</evidence>
<dbReference type="Pfam" id="PF00015">
    <property type="entry name" value="MCPsignal"/>
    <property type="match status" value="1"/>
</dbReference>
<dbReference type="InterPro" id="IPR004089">
    <property type="entry name" value="MCPsignal_dom"/>
</dbReference>
<evidence type="ECO:0000313" key="10">
    <source>
        <dbReference type="EMBL" id="PKU22538.1"/>
    </source>
</evidence>
<accession>A0A2N3PQ79</accession>
<dbReference type="GO" id="GO:0007165">
    <property type="term" value="P:signal transduction"/>
    <property type="evidence" value="ECO:0007669"/>
    <property type="project" value="UniProtKB-KW"/>
</dbReference>
<comment type="subcellular location">
    <subcellularLocation>
        <location evidence="1">Cell inner membrane</location>
        <topology evidence="1">Multi-pass membrane protein</topology>
    </subcellularLocation>
</comment>
<evidence type="ECO:0000256" key="6">
    <source>
        <dbReference type="SAM" id="Phobius"/>
    </source>
</evidence>
<feature type="domain" description="Methyl-accepting transducer" evidence="7">
    <location>
        <begin position="446"/>
        <end position="675"/>
    </location>
</feature>
<dbReference type="Pfam" id="PF00672">
    <property type="entry name" value="HAMP"/>
    <property type="match status" value="1"/>
</dbReference>
<dbReference type="PROSITE" id="PS50111">
    <property type="entry name" value="CHEMOTAXIS_TRANSDUC_2"/>
    <property type="match status" value="1"/>
</dbReference>
<dbReference type="Gene3D" id="6.10.340.10">
    <property type="match status" value="1"/>
</dbReference>
<keyword evidence="6" id="KW-0812">Transmembrane</keyword>
<dbReference type="Gene3D" id="1.10.287.950">
    <property type="entry name" value="Methyl-accepting chemotaxis protein"/>
    <property type="match status" value="1"/>
</dbReference>
<proteinExistence type="inferred from homology"/>
<dbReference type="EMBL" id="PIUM01000030">
    <property type="protein sequence ID" value="PKU22538.1"/>
    <property type="molecule type" value="Genomic_DNA"/>
</dbReference>
<keyword evidence="2" id="KW-0997">Cell inner membrane</keyword>
<organism evidence="10 11">
    <name type="scientific">Telmatospirillum siberiense</name>
    <dbReference type="NCBI Taxonomy" id="382514"/>
    <lineage>
        <taxon>Bacteria</taxon>
        <taxon>Pseudomonadati</taxon>
        <taxon>Pseudomonadota</taxon>
        <taxon>Alphaproteobacteria</taxon>
        <taxon>Rhodospirillales</taxon>
        <taxon>Rhodospirillaceae</taxon>
        <taxon>Telmatospirillum</taxon>
    </lineage>
</organism>
<evidence type="ECO:0008006" key="12">
    <source>
        <dbReference type="Google" id="ProtNLM"/>
    </source>
</evidence>
<dbReference type="AlphaFoldDB" id="A0A2N3PQ79"/>
<evidence type="ECO:0000259" key="8">
    <source>
        <dbReference type="PROSITE" id="PS50192"/>
    </source>
</evidence>
<evidence type="ECO:0000256" key="1">
    <source>
        <dbReference type="ARBA" id="ARBA00004429"/>
    </source>
</evidence>
<dbReference type="PANTHER" id="PTHR32089">
    <property type="entry name" value="METHYL-ACCEPTING CHEMOTAXIS PROTEIN MCPB"/>
    <property type="match status" value="1"/>
</dbReference>
<dbReference type="Proteomes" id="UP000233293">
    <property type="component" value="Unassembled WGS sequence"/>
</dbReference>
<dbReference type="PROSITE" id="PS50192">
    <property type="entry name" value="T_SNARE"/>
    <property type="match status" value="1"/>
</dbReference>
<dbReference type="InterPro" id="IPR000727">
    <property type="entry name" value="T_SNARE_dom"/>
</dbReference>
<keyword evidence="2" id="KW-1003">Cell membrane</keyword>
<keyword evidence="11" id="KW-1185">Reference proteome</keyword>
<gene>
    <name evidence="10" type="ORF">CWS72_21015</name>
</gene>
<keyword evidence="3 5" id="KW-0807">Transducer</keyword>
<feature type="transmembrane region" description="Helical" evidence="6">
    <location>
        <begin position="28"/>
        <end position="49"/>
    </location>
</feature>
<evidence type="ECO:0000256" key="3">
    <source>
        <dbReference type="ARBA" id="ARBA00023224"/>
    </source>
</evidence>
<evidence type="ECO:0000259" key="7">
    <source>
        <dbReference type="PROSITE" id="PS50111"/>
    </source>
</evidence>
<feature type="domain" description="HAMP" evidence="9">
    <location>
        <begin position="360"/>
        <end position="413"/>
    </location>
</feature>
<evidence type="ECO:0000313" key="11">
    <source>
        <dbReference type="Proteomes" id="UP000233293"/>
    </source>
</evidence>
<name>A0A2N3PQ79_9PROT</name>
<keyword evidence="6" id="KW-1133">Transmembrane helix</keyword>
<comment type="similarity">
    <text evidence="4">Belongs to the methyl-accepting chemotaxis (MCP) protein family.</text>
</comment>
<reference evidence="11" key="1">
    <citation type="submission" date="2017-12" db="EMBL/GenBank/DDBJ databases">
        <title>Draft genome sequence of Telmatospirillum siberiense 26-4b1T, an acidotolerant peatland alphaproteobacterium potentially involved in sulfur cycling.</title>
        <authorList>
            <person name="Hausmann B."/>
            <person name="Pjevac P."/>
            <person name="Schreck K."/>
            <person name="Herbold C.W."/>
            <person name="Daims H."/>
            <person name="Wagner M."/>
            <person name="Pester M."/>
            <person name="Loy A."/>
        </authorList>
    </citation>
    <scope>NUCLEOTIDE SEQUENCE [LARGE SCALE GENOMIC DNA]</scope>
    <source>
        <strain evidence="11">26-4b1</strain>
    </source>
</reference>
<dbReference type="InterPro" id="IPR003660">
    <property type="entry name" value="HAMP_dom"/>
</dbReference>
<evidence type="ECO:0000256" key="4">
    <source>
        <dbReference type="ARBA" id="ARBA00029447"/>
    </source>
</evidence>
<feature type="domain" description="T-SNARE coiled-coil homology" evidence="8">
    <location>
        <begin position="605"/>
        <end position="667"/>
    </location>
</feature>
<sequence>MRRFLVLHVVLRWGVAMSLRVGTLMQILFGAVLLIITGVLLSDVWAIVLERHSAERAVEVNKAGQSIFSAVQSLRIERGRARVGLQGASPASERIRGDIVAMRAGANPAMDQLLAICSTIVCAEPEEMDALRRNRADVDKVREEADRDLALPLEQRNTGIAERWNKTASVLISRLEILSNHLSTEVRLVDPVIGEAMAIKQAGWIFRDSAGFMGTLFSEAIQNGAISQANAAKIADYDSRIDVAWSIIADLTARPGAPAGVVEAVKRTQAEYFDGFRPLLKRIRTALIAGSPSPVGMDEVMAGSDKALTAIIGIPAQALAAAREHAEDQAATANRHLIAELALLVAALGVGILAIAVIRRRIVRPIHGIVSAMQTVAAGDLSTEIPYRDRRDEVGDLSDALAVFKEQALEKERLAASQKEAQAQKERRQAAVESAIADFEKAATEALEAFSTAAGQLTAMSDGMSRSAGDTSVQASAVVSASDMTSESVQTVAGATEELSSSISEISRQVTQSASVSGRAVEQAQRTDKTVNGLAEAAQRIGDVVKMIQDIASQTNLLALNATIEAARAGEAGKGFAVVAGEVKSLANQTAKATEDITAQISLMQAVTGESVEAIREIGVTISEISGISAAIASAVEEQGAATQDIARNVQQAALSVQEVSSNIAGVSRAAGETGNAAAGVRTAAGELNERADMLRRQVASFLAGIRSL</sequence>
<protein>
    <recommendedName>
        <fullName evidence="12">Methyl-accepting chemotaxis protein</fullName>
    </recommendedName>
</protein>
<dbReference type="SUPFAM" id="SSF58104">
    <property type="entry name" value="Methyl-accepting chemotaxis protein (MCP) signaling domain"/>
    <property type="match status" value="1"/>
</dbReference>
<keyword evidence="6" id="KW-0472">Membrane</keyword>
<dbReference type="SMART" id="SM00283">
    <property type="entry name" value="MA"/>
    <property type="match status" value="1"/>
</dbReference>
<dbReference type="GO" id="GO:0005886">
    <property type="term" value="C:plasma membrane"/>
    <property type="evidence" value="ECO:0007669"/>
    <property type="project" value="UniProtKB-SubCell"/>
</dbReference>
<feature type="transmembrane region" description="Helical" evidence="6">
    <location>
        <begin position="337"/>
        <end position="358"/>
    </location>
</feature>
<dbReference type="PROSITE" id="PS50885">
    <property type="entry name" value="HAMP"/>
    <property type="match status" value="1"/>
</dbReference>
<comment type="caution">
    <text evidence="10">The sequence shown here is derived from an EMBL/GenBank/DDBJ whole genome shotgun (WGS) entry which is preliminary data.</text>
</comment>
<dbReference type="SMART" id="SM00304">
    <property type="entry name" value="HAMP"/>
    <property type="match status" value="1"/>
</dbReference>